<evidence type="ECO:0000256" key="10">
    <source>
        <dbReference type="SAM" id="Phobius"/>
    </source>
</evidence>
<evidence type="ECO:0000256" key="2">
    <source>
        <dbReference type="ARBA" id="ARBA00022475"/>
    </source>
</evidence>
<evidence type="ECO:0000256" key="8">
    <source>
        <dbReference type="ARBA" id="ARBA00023288"/>
    </source>
</evidence>
<evidence type="ECO:0000256" key="4">
    <source>
        <dbReference type="ARBA" id="ARBA00022729"/>
    </source>
</evidence>
<dbReference type="GO" id="GO:0098552">
    <property type="term" value="C:side of membrane"/>
    <property type="evidence" value="ECO:0007669"/>
    <property type="project" value="UniProtKB-KW"/>
</dbReference>
<keyword evidence="5 10" id="KW-0472">Membrane</keyword>
<evidence type="ECO:0000256" key="5">
    <source>
        <dbReference type="ARBA" id="ARBA00023136"/>
    </source>
</evidence>
<evidence type="ECO:0000256" key="7">
    <source>
        <dbReference type="ARBA" id="ARBA00023180"/>
    </source>
</evidence>
<dbReference type="STRING" id="63057.A0A2P5FBT9"/>
<comment type="subcellular location">
    <subcellularLocation>
        <location evidence="1">Cell membrane</location>
        <topology evidence="1">Lipid-anchor</topology>
        <topology evidence="1">GPI-anchor</topology>
    </subcellularLocation>
</comment>
<dbReference type="InterPro" id="IPR041846">
    <property type="entry name" value="ENL_dom"/>
</dbReference>
<reference evidence="14" key="1">
    <citation type="submission" date="2016-06" db="EMBL/GenBank/DDBJ databases">
        <title>Parallel loss of symbiosis genes in relatives of nitrogen-fixing non-legume Parasponia.</title>
        <authorList>
            <person name="Van Velzen R."/>
            <person name="Holmer R."/>
            <person name="Bu F."/>
            <person name="Rutten L."/>
            <person name="Van Zeijl A."/>
            <person name="Liu W."/>
            <person name="Santuari L."/>
            <person name="Cao Q."/>
            <person name="Sharma T."/>
            <person name="Shen D."/>
            <person name="Roswanjaya Y."/>
            <person name="Wardhani T."/>
            <person name="Kalhor M.S."/>
            <person name="Jansen J."/>
            <person name="Van den Hoogen J."/>
            <person name="Gungor B."/>
            <person name="Hartog M."/>
            <person name="Hontelez J."/>
            <person name="Verver J."/>
            <person name="Yang W.-C."/>
            <person name="Schijlen E."/>
            <person name="Repin R."/>
            <person name="Schilthuizen M."/>
            <person name="Schranz E."/>
            <person name="Heidstra R."/>
            <person name="Miyata K."/>
            <person name="Fedorova E."/>
            <person name="Kohlen W."/>
            <person name="Bisseling T."/>
            <person name="Smit S."/>
            <person name="Geurts R."/>
        </authorList>
    </citation>
    <scope>NUCLEOTIDE SEQUENCE [LARGE SCALE GENOMIC DNA]</scope>
    <source>
        <strain evidence="14">cv. RG33-2</strain>
    </source>
</reference>
<dbReference type="PROSITE" id="PS51485">
    <property type="entry name" value="PHYTOCYANIN"/>
    <property type="match status" value="1"/>
</dbReference>
<evidence type="ECO:0000259" key="12">
    <source>
        <dbReference type="PROSITE" id="PS51485"/>
    </source>
</evidence>
<feature type="transmembrane region" description="Helical" evidence="10">
    <location>
        <begin position="151"/>
        <end position="172"/>
    </location>
</feature>
<keyword evidence="4 11" id="KW-0732">Signal</keyword>
<gene>
    <name evidence="13" type="ORF">TorRG33x02_087580</name>
</gene>
<dbReference type="Pfam" id="PF02298">
    <property type="entry name" value="Cu_bind_like"/>
    <property type="match status" value="1"/>
</dbReference>
<dbReference type="Gene3D" id="2.60.40.420">
    <property type="entry name" value="Cupredoxins - blue copper proteins"/>
    <property type="match status" value="1"/>
</dbReference>
<dbReference type="AlphaFoldDB" id="A0A2P5FBT9"/>
<evidence type="ECO:0000256" key="1">
    <source>
        <dbReference type="ARBA" id="ARBA00004609"/>
    </source>
</evidence>
<evidence type="ECO:0000313" key="13">
    <source>
        <dbReference type="EMBL" id="PON95236.1"/>
    </source>
</evidence>
<dbReference type="Proteomes" id="UP000237000">
    <property type="component" value="Unassembled WGS sequence"/>
</dbReference>
<evidence type="ECO:0000313" key="14">
    <source>
        <dbReference type="Proteomes" id="UP000237000"/>
    </source>
</evidence>
<dbReference type="InterPro" id="IPR003245">
    <property type="entry name" value="Phytocyanin_dom"/>
</dbReference>
<keyword evidence="8" id="KW-0449">Lipoprotein</keyword>
<keyword evidence="10" id="KW-0812">Transmembrane</keyword>
<comment type="similarity">
    <text evidence="9">Belongs to the early nodulin-like (ENODL) family.</text>
</comment>
<name>A0A2P5FBT9_TREOI</name>
<feature type="chain" id="PRO_5015144654" evidence="11">
    <location>
        <begin position="27"/>
        <end position="173"/>
    </location>
</feature>
<accession>A0A2P5FBT9</accession>
<keyword evidence="3" id="KW-0336">GPI-anchor</keyword>
<dbReference type="InParanoid" id="A0A2P5FBT9"/>
<dbReference type="InterPro" id="IPR039391">
    <property type="entry name" value="Phytocyanin-like"/>
</dbReference>
<dbReference type="PANTHER" id="PTHR33021">
    <property type="entry name" value="BLUE COPPER PROTEIN"/>
    <property type="match status" value="1"/>
</dbReference>
<protein>
    <submittedName>
        <fullName evidence="13">Phytocyanin domain containing protein</fullName>
    </submittedName>
</protein>
<dbReference type="FunCoup" id="A0A2P5FBT9">
    <property type="interactions" value="41"/>
</dbReference>
<dbReference type="GO" id="GO:0005886">
    <property type="term" value="C:plasma membrane"/>
    <property type="evidence" value="ECO:0007669"/>
    <property type="project" value="UniProtKB-SubCell"/>
</dbReference>
<dbReference type="CDD" id="cd11019">
    <property type="entry name" value="OsENODL1_like"/>
    <property type="match status" value="1"/>
</dbReference>
<keyword evidence="6" id="KW-1015">Disulfide bond</keyword>
<organism evidence="13 14">
    <name type="scientific">Trema orientale</name>
    <name type="common">Charcoal tree</name>
    <name type="synonym">Celtis orientalis</name>
    <dbReference type="NCBI Taxonomy" id="63057"/>
    <lineage>
        <taxon>Eukaryota</taxon>
        <taxon>Viridiplantae</taxon>
        <taxon>Streptophyta</taxon>
        <taxon>Embryophyta</taxon>
        <taxon>Tracheophyta</taxon>
        <taxon>Spermatophyta</taxon>
        <taxon>Magnoliopsida</taxon>
        <taxon>eudicotyledons</taxon>
        <taxon>Gunneridae</taxon>
        <taxon>Pentapetalae</taxon>
        <taxon>rosids</taxon>
        <taxon>fabids</taxon>
        <taxon>Rosales</taxon>
        <taxon>Cannabaceae</taxon>
        <taxon>Trema</taxon>
    </lineage>
</organism>
<dbReference type="PANTHER" id="PTHR33021:SF49">
    <property type="entry name" value="EARLY NODULIN-LIKE PROTEIN 21"/>
    <property type="match status" value="1"/>
</dbReference>
<evidence type="ECO:0000256" key="3">
    <source>
        <dbReference type="ARBA" id="ARBA00022622"/>
    </source>
</evidence>
<dbReference type="OrthoDB" id="959565at2759"/>
<keyword evidence="14" id="KW-1185">Reference proteome</keyword>
<dbReference type="GO" id="GO:0009055">
    <property type="term" value="F:electron transfer activity"/>
    <property type="evidence" value="ECO:0007669"/>
    <property type="project" value="InterPro"/>
</dbReference>
<evidence type="ECO:0000256" key="11">
    <source>
        <dbReference type="SAM" id="SignalP"/>
    </source>
</evidence>
<proteinExistence type="inferred from homology"/>
<feature type="domain" description="Phytocyanin" evidence="12">
    <location>
        <begin position="27"/>
        <end position="129"/>
    </location>
</feature>
<dbReference type="EMBL" id="JXTC01000045">
    <property type="protein sequence ID" value="PON95236.1"/>
    <property type="molecule type" value="Genomic_DNA"/>
</dbReference>
<dbReference type="FunFam" id="2.60.40.420:FF:000010">
    <property type="entry name" value="Early nodulin-like protein 1"/>
    <property type="match status" value="1"/>
</dbReference>
<comment type="caution">
    <text evidence="13">The sequence shown here is derived from an EMBL/GenBank/DDBJ whole genome shotgun (WGS) entry which is preliminary data.</text>
</comment>
<evidence type="ECO:0000256" key="9">
    <source>
        <dbReference type="ARBA" id="ARBA00035011"/>
    </source>
</evidence>
<keyword evidence="2" id="KW-1003">Cell membrane</keyword>
<evidence type="ECO:0000256" key="6">
    <source>
        <dbReference type="ARBA" id="ARBA00023157"/>
    </source>
</evidence>
<dbReference type="SUPFAM" id="SSF49503">
    <property type="entry name" value="Cupredoxins"/>
    <property type="match status" value="1"/>
</dbReference>
<keyword evidence="10" id="KW-1133">Transmembrane helix</keyword>
<feature type="signal peptide" evidence="11">
    <location>
        <begin position="1"/>
        <end position="26"/>
    </location>
</feature>
<dbReference type="InterPro" id="IPR008972">
    <property type="entry name" value="Cupredoxin"/>
</dbReference>
<keyword evidence="7" id="KW-0325">Glycoprotein</keyword>
<sequence>MAFNSVKAVLFSCILFFSLQSFSVVSFEFQVGGTNGWVIPPSNDTKVYNDWASDNRFQLGDTIRFRYGKDSVMEVTEEDYKKCNSSHPNFFSNTGNTVFKLNHTGPFYFISGVFEHCQKGQRMIIKVKTPGEAPSGGATSTASPTVAVSSLFGFSKLVFSALFVVSYAAYVVV</sequence>